<reference evidence="3 4" key="1">
    <citation type="submission" date="2024-08" db="EMBL/GenBank/DDBJ databases">
        <authorList>
            <person name="Lu H."/>
        </authorList>
    </citation>
    <scope>NUCLEOTIDE SEQUENCE [LARGE SCALE GENOMIC DNA]</scope>
    <source>
        <strain evidence="3 4">BYS180W</strain>
    </source>
</reference>
<dbReference type="RefSeq" id="WP_394460909.1">
    <property type="nucleotide sequence ID" value="NZ_JBIGHZ010000003.1"/>
</dbReference>
<feature type="transmembrane region" description="Helical" evidence="1">
    <location>
        <begin position="69"/>
        <end position="88"/>
    </location>
</feature>
<evidence type="ECO:0000256" key="2">
    <source>
        <dbReference type="SAM" id="SignalP"/>
    </source>
</evidence>
<name>A0ABW7FW65_9BURK</name>
<evidence type="ECO:0000256" key="1">
    <source>
        <dbReference type="SAM" id="Phobius"/>
    </source>
</evidence>
<gene>
    <name evidence="3" type="ORF">ACG0Z6_09975</name>
</gene>
<dbReference type="InterPro" id="IPR007038">
    <property type="entry name" value="HupE_UreJ"/>
</dbReference>
<keyword evidence="1" id="KW-0472">Membrane</keyword>
<keyword evidence="2" id="KW-0732">Signal</keyword>
<protein>
    <submittedName>
        <fullName evidence="3">HupE/UreJ family protein</fullName>
    </submittedName>
</protein>
<feature type="transmembrane region" description="Helical" evidence="1">
    <location>
        <begin position="94"/>
        <end position="110"/>
    </location>
</feature>
<dbReference type="Proteomes" id="UP001606099">
    <property type="component" value="Unassembled WGS sequence"/>
</dbReference>
<comment type="caution">
    <text evidence="3">The sequence shown here is derived from an EMBL/GenBank/DDBJ whole genome shotgun (WGS) entry which is preliminary data.</text>
</comment>
<feature type="transmembrane region" description="Helical" evidence="1">
    <location>
        <begin position="117"/>
        <end position="136"/>
    </location>
</feature>
<dbReference type="Pfam" id="PF04955">
    <property type="entry name" value="HupE_UreJ"/>
    <property type="match status" value="1"/>
</dbReference>
<evidence type="ECO:0000313" key="3">
    <source>
        <dbReference type="EMBL" id="MFG6448564.1"/>
    </source>
</evidence>
<accession>A0ABW7FW65</accession>
<keyword evidence="4" id="KW-1185">Reference proteome</keyword>
<proteinExistence type="predicted"/>
<feature type="signal peptide" evidence="2">
    <location>
        <begin position="1"/>
        <end position="24"/>
    </location>
</feature>
<feature type="transmembrane region" description="Helical" evidence="1">
    <location>
        <begin position="142"/>
        <end position="167"/>
    </location>
</feature>
<evidence type="ECO:0000313" key="4">
    <source>
        <dbReference type="Proteomes" id="UP001606099"/>
    </source>
</evidence>
<feature type="chain" id="PRO_5045734216" evidence="2">
    <location>
        <begin position="25"/>
        <end position="200"/>
    </location>
</feature>
<keyword evidence="1" id="KW-1133">Transmembrane helix</keyword>
<feature type="transmembrane region" description="Helical" evidence="1">
    <location>
        <begin position="179"/>
        <end position="199"/>
    </location>
</feature>
<sequence>MTPNNSRRMSCAVALLTLAAAAEAHTGHGTHSLAQGLLHPLGLDHLLVMLAVGLWSLRGLGAQRAWQGPAVFLLSLVLGAALGLQGLMLPQLEALLALTVLMLGAMLMQPDRALPPALGLGLVASAALLHGMAHGAEAPATAWGAYALGFVCSTAVLHLGGLGLGLVLQRGFAAHSRSVLRVLGAAMGAAGLYLVGQLAA</sequence>
<dbReference type="EMBL" id="JBIGHZ010000003">
    <property type="protein sequence ID" value="MFG6448564.1"/>
    <property type="molecule type" value="Genomic_DNA"/>
</dbReference>
<organism evidence="3 4">
    <name type="scientific">Roseateles rivi</name>
    <dbReference type="NCBI Taxonomy" id="3299028"/>
    <lineage>
        <taxon>Bacteria</taxon>
        <taxon>Pseudomonadati</taxon>
        <taxon>Pseudomonadota</taxon>
        <taxon>Betaproteobacteria</taxon>
        <taxon>Burkholderiales</taxon>
        <taxon>Sphaerotilaceae</taxon>
        <taxon>Roseateles</taxon>
    </lineage>
</organism>
<dbReference type="PIRSF" id="PIRSF016919">
    <property type="entry name" value="HupE_UreJ"/>
    <property type="match status" value="1"/>
</dbReference>
<keyword evidence="1" id="KW-0812">Transmembrane</keyword>